<dbReference type="RefSeq" id="XP_056508230.1">
    <property type="nucleotide sequence ID" value="XM_056659937.1"/>
</dbReference>
<dbReference type="Gene3D" id="1.25.40.10">
    <property type="entry name" value="Tetratricopeptide repeat domain"/>
    <property type="match status" value="2"/>
</dbReference>
<dbReference type="InterPro" id="IPR039340">
    <property type="entry name" value="Tfc4/TFIIIC-102/Sfc4"/>
</dbReference>
<keyword evidence="4" id="KW-1185">Reference proteome</keyword>
<feature type="compositionally biased region" description="Acidic residues" evidence="2">
    <location>
        <begin position="96"/>
        <end position="116"/>
    </location>
</feature>
<dbReference type="OrthoDB" id="9991317at2759"/>
<gene>
    <name evidence="3" type="ORF">NUU61_009412</name>
</gene>
<feature type="repeat" description="TPR" evidence="1">
    <location>
        <begin position="156"/>
        <end position="189"/>
    </location>
</feature>
<dbReference type="Pfam" id="PF14559">
    <property type="entry name" value="TPR_19"/>
    <property type="match status" value="1"/>
</dbReference>
<dbReference type="Proteomes" id="UP001141434">
    <property type="component" value="Unassembled WGS sequence"/>
</dbReference>
<dbReference type="EMBL" id="JAPMSZ010000011">
    <property type="protein sequence ID" value="KAJ5084833.1"/>
    <property type="molecule type" value="Genomic_DNA"/>
</dbReference>
<dbReference type="GO" id="GO:0000127">
    <property type="term" value="C:transcription factor TFIIIC complex"/>
    <property type="evidence" value="ECO:0007669"/>
    <property type="project" value="TreeGrafter"/>
</dbReference>
<evidence type="ECO:0000256" key="1">
    <source>
        <dbReference type="PROSITE-ProRule" id="PRU00339"/>
    </source>
</evidence>
<dbReference type="SMART" id="SM00028">
    <property type="entry name" value="TPR"/>
    <property type="match status" value="7"/>
</dbReference>
<dbReference type="PROSITE" id="PS50005">
    <property type="entry name" value="TPR"/>
    <property type="match status" value="2"/>
</dbReference>
<dbReference type="InterPro" id="IPR019734">
    <property type="entry name" value="TPR_rpt"/>
</dbReference>
<keyword evidence="1" id="KW-0802">TPR repeat</keyword>
<comment type="caution">
    <text evidence="3">The sequence shown here is derived from an EMBL/GenBank/DDBJ whole genome shotgun (WGS) entry which is preliminary data.</text>
</comment>
<dbReference type="AlphaFoldDB" id="A0A9W9EMZ4"/>
<sequence>MADPNFHGESAPPEGTAYPDIDEIVQYPWQGNQPSTSGDLIASVIDPRLYQDLYQSENLNAGPATDDADGSSSDNQVDPPNYDGGDASDDASFVNSDDESESEEEEEMAEDDDDDDSAARRRRRRGGGRFSGRYGARGGKGIRRGPRKPIEPSPEFKLLHSEATSAFIDGEYERAIDLVMRAIQINPEMFAAHSLLSEIFLAQGEQDKAITALFNGAHTRPRDPGVWGKVARLILDRAGEDRQSALNDVVYCYSRVIDIDPGNYHIRFQRAALYRELGHNGRAVTEYERILKELPHNAQALRHLAETYIDLNDVQKAIDHYEDSIEHYSTLDPEDVVDFSWSDVNIYVELYSYVGQHEQGLDALKFISRWLLGRKDDTMWEEFEDDDREWDADDSPRRIKTDGFIPGKWPRDTYGLGLPLELRIKLGLFRLKMGEKHHHEALFHFEWLNPEDNSESGRIFDYGDLFREVADAMKETGLLEEALRYYLPIQQTTEYADASFFMAMADCCMQLGKLEDAESCYLTVAEHDATDMESRVHLAKLYESLGMTEQAFRYVNEAVLIGRQESRTRRKRKDTRLEQLAMEFKMTEVGALRTIAPKPSATLTHWAASTPGKRRARLEGGRTEDVQFLYTKMQELNPQIKEGVLEAIEDWLDIADALLRDFRSNRVFYPITRSIAFQGYSNYARRKAGRTKNHMMMDEMQEMAGRLQESLGEVTDEPLQGAIPTDYHGIPFDEWLDIFLQYALLVTEQGEPEEAYETLDSAAIASIWLHSKHKSRIIHVCWFTCALHAQDEETLANEARWFIKEYQFVTDTYRLFSMLSRLSGDPHRSLFHSSPNMKFMLRQIKAMDFTLPHESHRPVRKSIWKERASLSTRNEAGEPIPAEELDVALLVLYGHILYSGNSFYPALNYFFRAYALDDQNPAILLSIGLCYIHHSLKRQSDNRHYLIMQGLSFMEEYRHVRERPGVLLQERQEMEFNFARVWHTLGLIHLAVPGYERVLELGDEIRQEHLQRSELAVNGADVVMGEADEDQDQDQGQDTAPSPQPFVEDFSSEAAYALQCIYVLSGDAKTAKKITEKWLVL</sequence>
<accession>A0A9W9EMZ4</accession>
<protein>
    <submittedName>
        <fullName evidence="3">Uncharacterized protein</fullName>
    </submittedName>
</protein>
<evidence type="ECO:0000313" key="4">
    <source>
        <dbReference type="Proteomes" id="UP001141434"/>
    </source>
</evidence>
<evidence type="ECO:0000256" key="2">
    <source>
        <dbReference type="SAM" id="MobiDB-lite"/>
    </source>
</evidence>
<name>A0A9W9EMZ4_9EURO</name>
<dbReference type="PANTHER" id="PTHR23082">
    <property type="entry name" value="TRANSCRIPTION INITIATION FACTOR IIIC TFIIIC , POLYPEPTIDE 3-RELATED"/>
    <property type="match status" value="1"/>
</dbReference>
<dbReference type="Pfam" id="PF13432">
    <property type="entry name" value="TPR_16"/>
    <property type="match status" value="1"/>
</dbReference>
<dbReference type="GeneID" id="81399106"/>
<feature type="region of interest" description="Disordered" evidence="2">
    <location>
        <begin position="1"/>
        <end position="40"/>
    </location>
</feature>
<feature type="region of interest" description="Disordered" evidence="2">
    <location>
        <begin position="55"/>
        <end position="154"/>
    </location>
</feature>
<feature type="compositionally biased region" description="Polar residues" evidence="2">
    <location>
        <begin position="29"/>
        <end position="38"/>
    </location>
</feature>
<reference evidence="3" key="2">
    <citation type="journal article" date="2023" name="IMA Fungus">
        <title>Comparative genomic study of the Penicillium genus elucidates a diverse pangenome and 15 lateral gene transfer events.</title>
        <authorList>
            <person name="Petersen C."/>
            <person name="Sorensen T."/>
            <person name="Nielsen M.R."/>
            <person name="Sondergaard T.E."/>
            <person name="Sorensen J.L."/>
            <person name="Fitzpatrick D.A."/>
            <person name="Frisvad J.C."/>
            <person name="Nielsen K.L."/>
        </authorList>
    </citation>
    <scope>NUCLEOTIDE SEQUENCE</scope>
    <source>
        <strain evidence="3">IBT 34128</strain>
    </source>
</reference>
<dbReference type="InterPro" id="IPR011990">
    <property type="entry name" value="TPR-like_helical_dom_sf"/>
</dbReference>
<evidence type="ECO:0000313" key="3">
    <source>
        <dbReference type="EMBL" id="KAJ5084833.1"/>
    </source>
</evidence>
<reference evidence="3" key="1">
    <citation type="submission" date="2022-11" db="EMBL/GenBank/DDBJ databases">
        <authorList>
            <person name="Petersen C."/>
        </authorList>
    </citation>
    <scope>NUCLEOTIDE SEQUENCE</scope>
    <source>
        <strain evidence="3">IBT 34128</strain>
    </source>
</reference>
<feature type="repeat" description="TPR" evidence="1">
    <location>
        <begin position="298"/>
        <end position="331"/>
    </location>
</feature>
<proteinExistence type="predicted"/>
<dbReference type="GO" id="GO:0006383">
    <property type="term" value="P:transcription by RNA polymerase III"/>
    <property type="evidence" value="ECO:0007669"/>
    <property type="project" value="InterPro"/>
</dbReference>
<organism evidence="3 4">
    <name type="scientific">Penicillium alfredii</name>
    <dbReference type="NCBI Taxonomy" id="1506179"/>
    <lineage>
        <taxon>Eukaryota</taxon>
        <taxon>Fungi</taxon>
        <taxon>Dikarya</taxon>
        <taxon>Ascomycota</taxon>
        <taxon>Pezizomycotina</taxon>
        <taxon>Eurotiomycetes</taxon>
        <taxon>Eurotiomycetidae</taxon>
        <taxon>Eurotiales</taxon>
        <taxon>Aspergillaceae</taxon>
        <taxon>Penicillium</taxon>
    </lineage>
</organism>
<dbReference type="SUPFAM" id="SSF48452">
    <property type="entry name" value="TPR-like"/>
    <property type="match status" value="2"/>
</dbReference>
<dbReference type="PANTHER" id="PTHR23082:SF0">
    <property type="entry name" value="GENERAL TRANSCRIPTION FACTOR 3C POLYPEPTIDE 3"/>
    <property type="match status" value="1"/>
</dbReference>